<dbReference type="Proteomes" id="UP000199321">
    <property type="component" value="Unassembled WGS sequence"/>
</dbReference>
<name>A0A1G7HDC2_9FLAO</name>
<dbReference type="GO" id="GO:0046872">
    <property type="term" value="F:metal ion binding"/>
    <property type="evidence" value="ECO:0007669"/>
    <property type="project" value="UniProtKB-KW"/>
</dbReference>
<evidence type="ECO:0000256" key="3">
    <source>
        <dbReference type="ARBA" id="ARBA00022729"/>
    </source>
</evidence>
<dbReference type="GO" id="GO:0005975">
    <property type="term" value="P:carbohydrate metabolic process"/>
    <property type="evidence" value="ECO:0007669"/>
    <property type="project" value="InterPro"/>
</dbReference>
<feature type="domain" description="Glycosyl hydrolase family 13 catalytic" evidence="4">
    <location>
        <begin position="301"/>
        <end position="693"/>
    </location>
</feature>
<dbReference type="InterPro" id="IPR032640">
    <property type="entry name" value="AMPK1_CBM"/>
</dbReference>
<dbReference type="GO" id="GO:0016798">
    <property type="term" value="F:hydrolase activity, acting on glycosyl bonds"/>
    <property type="evidence" value="ECO:0007669"/>
    <property type="project" value="UniProtKB-KW"/>
</dbReference>
<dbReference type="InterPro" id="IPR014756">
    <property type="entry name" value="Ig_E-set"/>
</dbReference>
<keyword evidence="6" id="KW-1185">Reference proteome</keyword>
<dbReference type="InterPro" id="IPR013783">
    <property type="entry name" value="Ig-like_fold"/>
</dbReference>
<dbReference type="InterPro" id="IPR006047">
    <property type="entry name" value="GH13_cat_dom"/>
</dbReference>
<gene>
    <name evidence="5" type="ORF">SAMN05421855_10424</name>
</gene>
<sequence>MKSICFIFLSFAFICLSCTNEKEEVIAVSETVNLATPVFLTTDSEAILLSDYLLDVSNIDSIGTNPFFESKLLDTKEKVVVTLKENAPYLLNMSIWTSGVVTNIPLFKSTKKEVSISLPDADERYKEVGVKGEFSNWQTMPLQFQNGIWNFTTRVTPGDHQYILMIDGKETLDPSNSKKTSNGMGGFNSLLSVPTNESKIPFVQTKSVTSEGFTLTASQPVTQVVAYIDNQLIASENISVEGRLLSITLPENNAKRAQVRVYTSNEYGRSNDVLIPLSEGHIITDASKLNRTDFQTQIMYFLLVDRFKDGNPQNTRKVANDSILPKANYYGGDLQGVLDKINDGYFEDLGINTIWLSPITQNPEGAYGLWPEPLTKFSAYHGYWPISNTKIDDRFGDEEVFKELIEKAHQNGMNVILDYVANHVHEEHPLYKEHPDWATQLYLPDGTLNTERWDDHRLTTWFDTFLPTLDFSKPEVVEKMTDSAAYWVTHYELDGFRHDATKHIQLDFWRTLTKKVKERTNRPIFQIGETYGSPDLIRSYINTGMLQAQFDFNLYDAEVNAFATDASFERLAATLKQGLTYYGSHHLMGNISGNQDRARFISYASGDVRFDEDAKKAGWTREIKMSDTIAYNKLAMLQAFNLTTPGIPCIYYGDEYGSIGGNDPDNRKMMQFDDLSNLEMKLKERIAKGIKTRRNSMALQYGSTQVLQADENVLIIQRAYFDEIMTVVFNKASEGFTYQNTLIPGNDFRIISN</sequence>
<accession>A0A1G7HDC2</accession>
<evidence type="ECO:0000313" key="5">
    <source>
        <dbReference type="EMBL" id="SDE98371.1"/>
    </source>
</evidence>
<dbReference type="Gene3D" id="2.60.40.10">
    <property type="entry name" value="Immunoglobulins"/>
    <property type="match status" value="1"/>
</dbReference>
<evidence type="ECO:0000256" key="1">
    <source>
        <dbReference type="ARBA" id="ARBA00001913"/>
    </source>
</evidence>
<evidence type="ECO:0000313" key="6">
    <source>
        <dbReference type="Proteomes" id="UP000199321"/>
    </source>
</evidence>
<keyword evidence="3" id="KW-0732">Signal</keyword>
<reference evidence="5 6" key="1">
    <citation type="submission" date="2016-10" db="EMBL/GenBank/DDBJ databases">
        <authorList>
            <person name="de Groot N.N."/>
        </authorList>
    </citation>
    <scope>NUCLEOTIDE SEQUENCE [LARGE SCALE GENOMIC DNA]</scope>
    <source>
        <strain evidence="5 6">DSM 16195</strain>
    </source>
</reference>
<comment type="cofactor">
    <cofactor evidence="1">
        <name>Ca(2+)</name>
        <dbReference type="ChEBI" id="CHEBI:29108"/>
    </cofactor>
</comment>
<dbReference type="RefSeq" id="WP_093144693.1">
    <property type="nucleotide sequence ID" value="NZ_BMWO01000004.1"/>
</dbReference>
<dbReference type="Gene3D" id="3.20.20.80">
    <property type="entry name" value="Glycosidases"/>
    <property type="match status" value="1"/>
</dbReference>
<dbReference type="PANTHER" id="PTHR10357">
    <property type="entry name" value="ALPHA-AMYLASE FAMILY MEMBER"/>
    <property type="match status" value="1"/>
</dbReference>
<dbReference type="Pfam" id="PF00128">
    <property type="entry name" value="Alpha-amylase"/>
    <property type="match status" value="1"/>
</dbReference>
<dbReference type="SUPFAM" id="SSF81296">
    <property type="entry name" value="E set domains"/>
    <property type="match status" value="1"/>
</dbReference>
<dbReference type="AlphaFoldDB" id="A0A1G7HDC2"/>
<proteinExistence type="predicted"/>
<protein>
    <submittedName>
        <fullName evidence="5">Glycosidase</fullName>
    </submittedName>
</protein>
<dbReference type="SUPFAM" id="SSF51445">
    <property type="entry name" value="(Trans)glycosidases"/>
    <property type="match status" value="1"/>
</dbReference>
<keyword evidence="5" id="KW-0378">Hydrolase</keyword>
<dbReference type="PANTHER" id="PTHR10357:SF215">
    <property type="entry name" value="ALPHA-AMYLASE 1"/>
    <property type="match status" value="1"/>
</dbReference>
<evidence type="ECO:0000259" key="4">
    <source>
        <dbReference type="SMART" id="SM00642"/>
    </source>
</evidence>
<keyword evidence="2" id="KW-0479">Metal-binding</keyword>
<dbReference type="EMBL" id="FNBA01000004">
    <property type="protein sequence ID" value="SDE98371.1"/>
    <property type="molecule type" value="Genomic_DNA"/>
</dbReference>
<dbReference type="CDD" id="cd02859">
    <property type="entry name" value="E_set_AMPKbeta_like_N"/>
    <property type="match status" value="1"/>
</dbReference>
<keyword evidence="5" id="KW-0326">Glycosidase</keyword>
<dbReference type="STRING" id="227084.SAMN05421855_10424"/>
<organism evidence="5 6">
    <name type="scientific">Ulvibacter litoralis</name>
    <dbReference type="NCBI Taxonomy" id="227084"/>
    <lineage>
        <taxon>Bacteria</taxon>
        <taxon>Pseudomonadati</taxon>
        <taxon>Bacteroidota</taxon>
        <taxon>Flavobacteriia</taxon>
        <taxon>Flavobacteriales</taxon>
        <taxon>Flavobacteriaceae</taxon>
        <taxon>Ulvibacter</taxon>
    </lineage>
</organism>
<dbReference type="InterPro" id="IPR017853">
    <property type="entry name" value="GH"/>
</dbReference>
<dbReference type="Pfam" id="PF16561">
    <property type="entry name" value="AMPK1_CBM"/>
    <property type="match status" value="1"/>
</dbReference>
<dbReference type="OrthoDB" id="9806009at2"/>
<evidence type="ECO:0000256" key="2">
    <source>
        <dbReference type="ARBA" id="ARBA00022723"/>
    </source>
</evidence>
<dbReference type="SMART" id="SM00642">
    <property type="entry name" value="Aamy"/>
    <property type="match status" value="1"/>
</dbReference>